<dbReference type="EMBL" id="CAIIXF020000004">
    <property type="protein sequence ID" value="CAH1782058.1"/>
    <property type="molecule type" value="Genomic_DNA"/>
</dbReference>
<keyword evidence="6" id="KW-1185">Reference proteome</keyword>
<dbReference type="AlphaFoldDB" id="A0A8S4NMV5"/>
<feature type="transmembrane region" description="Helical" evidence="4">
    <location>
        <begin position="89"/>
        <end position="111"/>
    </location>
</feature>
<evidence type="ECO:0000256" key="1">
    <source>
        <dbReference type="ARBA" id="ARBA00022692"/>
    </source>
</evidence>
<gene>
    <name evidence="5" type="ORF">OFUS_LOCUS8545</name>
</gene>
<comment type="caution">
    <text evidence="5">The sequence shown here is derived from an EMBL/GenBank/DDBJ whole genome shotgun (WGS) entry which is preliminary data.</text>
</comment>
<sequence length="114" mass="12673">DLEAAKTMVDGKPKCSWTFVYKISKTLYIDVTWICLGMLLEVNGATLQDLKTRVNCNYEEIGRALVGRSIGFFIGSLTGGVLWDRFPKYTDLFSVGALLIGSTGTMIIPWCRVL</sequence>
<evidence type="ECO:0000313" key="6">
    <source>
        <dbReference type="Proteomes" id="UP000749559"/>
    </source>
</evidence>
<proteinExistence type="predicted"/>
<accession>A0A8S4NMV5</accession>
<evidence type="ECO:0000313" key="5">
    <source>
        <dbReference type="EMBL" id="CAH1782058.1"/>
    </source>
</evidence>
<evidence type="ECO:0000256" key="3">
    <source>
        <dbReference type="ARBA" id="ARBA00023136"/>
    </source>
</evidence>
<evidence type="ECO:0000256" key="4">
    <source>
        <dbReference type="SAM" id="Phobius"/>
    </source>
</evidence>
<organism evidence="5 6">
    <name type="scientific">Owenia fusiformis</name>
    <name type="common">Polychaete worm</name>
    <dbReference type="NCBI Taxonomy" id="6347"/>
    <lineage>
        <taxon>Eukaryota</taxon>
        <taxon>Metazoa</taxon>
        <taxon>Spiralia</taxon>
        <taxon>Lophotrochozoa</taxon>
        <taxon>Annelida</taxon>
        <taxon>Polychaeta</taxon>
        <taxon>Sedentaria</taxon>
        <taxon>Canalipalpata</taxon>
        <taxon>Sabellida</taxon>
        <taxon>Oweniida</taxon>
        <taxon>Oweniidae</taxon>
        <taxon>Owenia</taxon>
    </lineage>
</organism>
<keyword evidence="3 4" id="KW-0472">Membrane</keyword>
<keyword evidence="1 4" id="KW-0812">Transmembrane</keyword>
<dbReference type="PANTHER" id="PTHR23121">
    <property type="entry name" value="SODIUM-DEPENDENT GLUCOSE TRANSPORTER 1"/>
    <property type="match status" value="1"/>
</dbReference>
<dbReference type="OrthoDB" id="546893at2759"/>
<keyword evidence="2 4" id="KW-1133">Transmembrane helix</keyword>
<dbReference type="Proteomes" id="UP000749559">
    <property type="component" value="Unassembled WGS sequence"/>
</dbReference>
<feature type="transmembrane region" description="Helical" evidence="4">
    <location>
        <begin position="26"/>
        <end position="44"/>
    </location>
</feature>
<dbReference type="PANTHER" id="PTHR23121:SF9">
    <property type="entry name" value="SODIUM-DEPENDENT GLUCOSE TRANSPORTER 1"/>
    <property type="match status" value="1"/>
</dbReference>
<evidence type="ECO:0000256" key="2">
    <source>
        <dbReference type="ARBA" id="ARBA00022989"/>
    </source>
</evidence>
<name>A0A8S4NMV5_OWEFU</name>
<protein>
    <submittedName>
        <fullName evidence="5">Uncharacterized protein</fullName>
    </submittedName>
</protein>
<feature type="non-terminal residue" evidence="5">
    <location>
        <position position="1"/>
    </location>
</feature>
<feature type="transmembrane region" description="Helical" evidence="4">
    <location>
        <begin position="65"/>
        <end position="83"/>
    </location>
</feature>
<feature type="non-terminal residue" evidence="5">
    <location>
        <position position="114"/>
    </location>
</feature>
<reference evidence="5" key="1">
    <citation type="submission" date="2022-03" db="EMBL/GenBank/DDBJ databases">
        <authorList>
            <person name="Martin C."/>
        </authorList>
    </citation>
    <scope>NUCLEOTIDE SEQUENCE</scope>
</reference>